<keyword evidence="3" id="KW-1185">Reference proteome</keyword>
<dbReference type="EMBL" id="SRLO01006935">
    <property type="protein sequence ID" value="TNN28399.1"/>
    <property type="molecule type" value="Genomic_DNA"/>
</dbReference>
<organism evidence="2 3">
    <name type="scientific">Liparis tanakae</name>
    <name type="common">Tanaka's snailfish</name>
    <dbReference type="NCBI Taxonomy" id="230148"/>
    <lineage>
        <taxon>Eukaryota</taxon>
        <taxon>Metazoa</taxon>
        <taxon>Chordata</taxon>
        <taxon>Craniata</taxon>
        <taxon>Vertebrata</taxon>
        <taxon>Euteleostomi</taxon>
        <taxon>Actinopterygii</taxon>
        <taxon>Neopterygii</taxon>
        <taxon>Teleostei</taxon>
        <taxon>Neoteleostei</taxon>
        <taxon>Acanthomorphata</taxon>
        <taxon>Eupercaria</taxon>
        <taxon>Perciformes</taxon>
        <taxon>Cottioidei</taxon>
        <taxon>Cottales</taxon>
        <taxon>Liparidae</taxon>
        <taxon>Liparis</taxon>
    </lineage>
</organism>
<accession>A0A4Z2EHY5</accession>
<feature type="region of interest" description="Disordered" evidence="1">
    <location>
        <begin position="1"/>
        <end position="23"/>
    </location>
</feature>
<name>A0A4Z2EHY5_9TELE</name>
<evidence type="ECO:0000256" key="1">
    <source>
        <dbReference type="SAM" id="MobiDB-lite"/>
    </source>
</evidence>
<dbReference type="Proteomes" id="UP000314294">
    <property type="component" value="Unassembled WGS sequence"/>
</dbReference>
<reference evidence="2 3" key="1">
    <citation type="submission" date="2019-03" db="EMBL/GenBank/DDBJ databases">
        <title>First draft genome of Liparis tanakae, snailfish: a comprehensive survey of snailfish specific genes.</title>
        <authorList>
            <person name="Kim W."/>
            <person name="Song I."/>
            <person name="Jeong J.-H."/>
            <person name="Kim D."/>
            <person name="Kim S."/>
            <person name="Ryu S."/>
            <person name="Song J.Y."/>
            <person name="Lee S.K."/>
        </authorList>
    </citation>
    <scope>NUCLEOTIDE SEQUENCE [LARGE SCALE GENOMIC DNA]</scope>
    <source>
        <tissue evidence="2">Muscle</tissue>
    </source>
</reference>
<sequence>MKERERQTSVNTNSRRSVIGRTHSVNRVDRAAVIERPEHRAATSDRAERIGFQLIFTCESVSGTVSVLRRRTSLWRPGPVGKCIHVFHVRLVPLIAC</sequence>
<dbReference type="AlphaFoldDB" id="A0A4Z2EHY5"/>
<proteinExistence type="predicted"/>
<evidence type="ECO:0000313" key="2">
    <source>
        <dbReference type="EMBL" id="TNN28399.1"/>
    </source>
</evidence>
<evidence type="ECO:0000313" key="3">
    <source>
        <dbReference type="Proteomes" id="UP000314294"/>
    </source>
</evidence>
<gene>
    <name evidence="2" type="ORF">EYF80_061452</name>
</gene>
<protein>
    <submittedName>
        <fullName evidence="2">Uncharacterized protein</fullName>
    </submittedName>
</protein>
<comment type="caution">
    <text evidence="2">The sequence shown here is derived from an EMBL/GenBank/DDBJ whole genome shotgun (WGS) entry which is preliminary data.</text>
</comment>